<feature type="region of interest" description="Disordered" evidence="5">
    <location>
        <begin position="552"/>
        <end position="604"/>
    </location>
</feature>
<dbReference type="Pfam" id="PF02190">
    <property type="entry name" value="LON_substr_bdg"/>
    <property type="match status" value="1"/>
</dbReference>
<dbReference type="CDD" id="cd16514">
    <property type="entry name" value="RING-HC_LONFs_rpt2"/>
    <property type="match status" value="1"/>
</dbReference>
<gene>
    <name evidence="8" type="ORF">J437_LFUL004774</name>
</gene>
<feature type="region of interest" description="Disordered" evidence="5">
    <location>
        <begin position="112"/>
        <end position="189"/>
    </location>
</feature>
<dbReference type="EMBL" id="KZ308255">
    <property type="protein sequence ID" value="KAG8225845.1"/>
    <property type="molecule type" value="Genomic_DNA"/>
</dbReference>
<keyword evidence="2 4" id="KW-0863">Zinc-finger</keyword>
<dbReference type="SUPFAM" id="SSF88697">
    <property type="entry name" value="PUA domain-like"/>
    <property type="match status" value="1"/>
</dbReference>
<sequence>MAPMMLLCKIPVKGHYRRGVALYSLGHYEDALMAFCTCVALDGNTHALRHEVSQVLYRIMLPSGLSTRGSPQSSSPVAHHRLSPNLYPSSYPHSYSPPYSLSSPIRRSVSQRYHLNHSSCPPSPPNPLIPSVEVSANPTSRSLPTTMVTQPSSPLPQLSSLNQLGLHSSDCEDNSSGEEDSVHTPSYHRYSLSSENARLQGMLDKLLREMEKIKRGDKVNSSISSPTLLSSPPRRSIDPSEFDCVLCCRTLWSPVTTPCGHTYCWVCLDRCLDYSCACPLCKASLADYLATSPRSVTEFIEKALWTYLPEEYEARQIIHKQELSEGGTGNCIGGAVGPEGMRIEPRVPVFVCTAAFPNVPCPLFVYEPRYRLMVRRCVETGGRQFGIAACISSSRRSDGLSRYADYGTMLEMQDWVLMGDGCSLLSTIGVRRFRVIARGERDGYDTAQVQFIQDQQIPPEQVNGVKQLHDRVRLKSQQWLSTVDHSIRREIERTFGRMPELEPDDSWLSTPDGPAWAWWVLAILPLGQNLQVGVLAATSLEKRLRAIDKTLDRMERSIPSPGSQNMQGESVQRDTVISVSQSSTEQDPLSVITSEGNSSAESQS</sequence>
<dbReference type="InterPro" id="IPR019734">
    <property type="entry name" value="TPR_rpt"/>
</dbReference>
<evidence type="ECO:0000256" key="5">
    <source>
        <dbReference type="SAM" id="MobiDB-lite"/>
    </source>
</evidence>
<dbReference type="InterPro" id="IPR003111">
    <property type="entry name" value="Lon_prtase_N"/>
</dbReference>
<dbReference type="PROSITE" id="PS51787">
    <property type="entry name" value="LON_N"/>
    <property type="match status" value="1"/>
</dbReference>
<dbReference type="SMART" id="SM00464">
    <property type="entry name" value="LON"/>
    <property type="match status" value="1"/>
</dbReference>
<proteinExistence type="predicted"/>
<keyword evidence="9" id="KW-1185">Reference proteome</keyword>
<dbReference type="GO" id="GO:0061630">
    <property type="term" value="F:ubiquitin protein ligase activity"/>
    <property type="evidence" value="ECO:0007669"/>
    <property type="project" value="TreeGrafter"/>
</dbReference>
<evidence type="ECO:0000256" key="1">
    <source>
        <dbReference type="ARBA" id="ARBA00022723"/>
    </source>
</evidence>
<dbReference type="InterPro" id="IPR015947">
    <property type="entry name" value="PUA-like_sf"/>
</dbReference>
<reference evidence="8" key="2">
    <citation type="submission" date="2017-10" db="EMBL/GenBank/DDBJ databases">
        <title>Ladona fulva Genome sequencing and assembly.</title>
        <authorList>
            <person name="Murali S."/>
            <person name="Richards S."/>
            <person name="Bandaranaike D."/>
            <person name="Bellair M."/>
            <person name="Blankenburg K."/>
            <person name="Chao H."/>
            <person name="Dinh H."/>
            <person name="Doddapaneni H."/>
            <person name="Dugan-Rocha S."/>
            <person name="Elkadiri S."/>
            <person name="Gnanaolivu R."/>
            <person name="Hernandez B."/>
            <person name="Skinner E."/>
            <person name="Javaid M."/>
            <person name="Lee S."/>
            <person name="Li M."/>
            <person name="Ming W."/>
            <person name="Munidasa M."/>
            <person name="Muniz J."/>
            <person name="Nguyen L."/>
            <person name="Hughes D."/>
            <person name="Osuji N."/>
            <person name="Pu L.-L."/>
            <person name="Puazo M."/>
            <person name="Qu C."/>
            <person name="Quiroz J."/>
            <person name="Raj R."/>
            <person name="Weissenberger G."/>
            <person name="Xin Y."/>
            <person name="Zou X."/>
            <person name="Han Y."/>
            <person name="Worley K."/>
            <person name="Muzny D."/>
            <person name="Gibbs R."/>
        </authorList>
    </citation>
    <scope>NUCLEOTIDE SEQUENCE</scope>
    <source>
        <strain evidence="8">Sampled in the wild</strain>
    </source>
</reference>
<dbReference type="InterPro" id="IPR046336">
    <property type="entry name" value="Lon_prtase_N_sf"/>
</dbReference>
<dbReference type="PANTHER" id="PTHR23327:SF42">
    <property type="entry name" value="LON PEPTIDASE N-TERMINAL DOMAIN AND RING FINGER PROTEIN C14F5.10C"/>
    <property type="match status" value="1"/>
</dbReference>
<dbReference type="OrthoDB" id="264917at2759"/>
<feature type="compositionally biased region" description="Polar residues" evidence="5">
    <location>
        <begin position="134"/>
        <end position="149"/>
    </location>
</feature>
<dbReference type="InterPro" id="IPR017907">
    <property type="entry name" value="Znf_RING_CS"/>
</dbReference>
<dbReference type="Gene3D" id="2.30.130.40">
    <property type="entry name" value="LON domain-like"/>
    <property type="match status" value="1"/>
</dbReference>
<evidence type="ECO:0000313" key="8">
    <source>
        <dbReference type="EMBL" id="KAG8225845.1"/>
    </source>
</evidence>
<dbReference type="GO" id="GO:0005737">
    <property type="term" value="C:cytoplasm"/>
    <property type="evidence" value="ECO:0007669"/>
    <property type="project" value="UniProtKB-ARBA"/>
</dbReference>
<comment type="caution">
    <text evidence="8">The sequence shown here is derived from an EMBL/GenBank/DDBJ whole genome shotgun (WGS) entry which is preliminary data.</text>
</comment>
<dbReference type="GO" id="GO:0008270">
    <property type="term" value="F:zinc ion binding"/>
    <property type="evidence" value="ECO:0007669"/>
    <property type="project" value="UniProtKB-KW"/>
</dbReference>
<dbReference type="SUPFAM" id="SSF57850">
    <property type="entry name" value="RING/U-box"/>
    <property type="match status" value="1"/>
</dbReference>
<evidence type="ECO:0008006" key="10">
    <source>
        <dbReference type="Google" id="ProtNLM"/>
    </source>
</evidence>
<reference evidence="8" key="1">
    <citation type="submission" date="2013-04" db="EMBL/GenBank/DDBJ databases">
        <authorList>
            <person name="Qu J."/>
            <person name="Murali S.C."/>
            <person name="Bandaranaike D."/>
            <person name="Bellair M."/>
            <person name="Blankenburg K."/>
            <person name="Chao H."/>
            <person name="Dinh H."/>
            <person name="Doddapaneni H."/>
            <person name="Downs B."/>
            <person name="Dugan-Rocha S."/>
            <person name="Elkadiri S."/>
            <person name="Gnanaolivu R.D."/>
            <person name="Hernandez B."/>
            <person name="Javaid M."/>
            <person name="Jayaseelan J.C."/>
            <person name="Lee S."/>
            <person name="Li M."/>
            <person name="Ming W."/>
            <person name="Munidasa M."/>
            <person name="Muniz J."/>
            <person name="Nguyen L."/>
            <person name="Ongeri F."/>
            <person name="Osuji N."/>
            <person name="Pu L.-L."/>
            <person name="Puazo M."/>
            <person name="Qu C."/>
            <person name="Quiroz J."/>
            <person name="Raj R."/>
            <person name="Weissenberger G."/>
            <person name="Xin Y."/>
            <person name="Zou X."/>
            <person name="Han Y."/>
            <person name="Richards S."/>
            <person name="Worley K."/>
            <person name="Muzny D."/>
            <person name="Gibbs R."/>
        </authorList>
    </citation>
    <scope>NUCLEOTIDE SEQUENCE</scope>
    <source>
        <strain evidence="8">Sampled in the wild</strain>
    </source>
</reference>
<feature type="domain" description="RING-type" evidence="6">
    <location>
        <begin position="244"/>
        <end position="282"/>
    </location>
</feature>
<keyword evidence="1" id="KW-0479">Metal-binding</keyword>
<dbReference type="SMART" id="SM00184">
    <property type="entry name" value="RING"/>
    <property type="match status" value="1"/>
</dbReference>
<evidence type="ECO:0000259" key="7">
    <source>
        <dbReference type="PROSITE" id="PS51787"/>
    </source>
</evidence>
<dbReference type="SMART" id="SM00028">
    <property type="entry name" value="TPR"/>
    <property type="match status" value="1"/>
</dbReference>
<protein>
    <recommendedName>
        <fullName evidence="10">LON peptidase N-terminal domain and RING finger protein 1</fullName>
    </recommendedName>
</protein>
<evidence type="ECO:0000256" key="3">
    <source>
        <dbReference type="ARBA" id="ARBA00022833"/>
    </source>
</evidence>
<dbReference type="Proteomes" id="UP000792457">
    <property type="component" value="Unassembled WGS sequence"/>
</dbReference>
<evidence type="ECO:0000256" key="4">
    <source>
        <dbReference type="PROSITE-ProRule" id="PRU00175"/>
    </source>
</evidence>
<dbReference type="InterPro" id="IPR011990">
    <property type="entry name" value="TPR-like_helical_dom_sf"/>
</dbReference>
<dbReference type="AlphaFoldDB" id="A0A8K0NV87"/>
<evidence type="ECO:0000259" key="6">
    <source>
        <dbReference type="PROSITE" id="PS50089"/>
    </source>
</evidence>
<dbReference type="PROSITE" id="PS00518">
    <property type="entry name" value="ZF_RING_1"/>
    <property type="match status" value="1"/>
</dbReference>
<dbReference type="InterPro" id="IPR001841">
    <property type="entry name" value="Znf_RING"/>
</dbReference>
<feature type="compositionally biased region" description="Low complexity" evidence="5">
    <location>
        <begin position="150"/>
        <end position="164"/>
    </location>
</feature>
<dbReference type="Gene3D" id="3.30.40.10">
    <property type="entry name" value="Zinc/RING finger domain, C3HC4 (zinc finger)"/>
    <property type="match status" value="1"/>
</dbReference>
<organism evidence="8 9">
    <name type="scientific">Ladona fulva</name>
    <name type="common">Scarce chaser dragonfly</name>
    <name type="synonym">Libellula fulva</name>
    <dbReference type="NCBI Taxonomy" id="123851"/>
    <lineage>
        <taxon>Eukaryota</taxon>
        <taxon>Metazoa</taxon>
        <taxon>Ecdysozoa</taxon>
        <taxon>Arthropoda</taxon>
        <taxon>Hexapoda</taxon>
        <taxon>Insecta</taxon>
        <taxon>Pterygota</taxon>
        <taxon>Palaeoptera</taxon>
        <taxon>Odonata</taxon>
        <taxon>Epiprocta</taxon>
        <taxon>Anisoptera</taxon>
        <taxon>Libelluloidea</taxon>
        <taxon>Libellulidae</taxon>
        <taxon>Ladona</taxon>
    </lineage>
</organism>
<accession>A0A8K0NV87</accession>
<name>A0A8K0NV87_LADFU</name>
<feature type="compositionally biased region" description="Polar residues" evidence="5">
    <location>
        <begin position="560"/>
        <end position="604"/>
    </location>
</feature>
<dbReference type="InterPro" id="IPR013083">
    <property type="entry name" value="Znf_RING/FYVE/PHD"/>
</dbReference>
<dbReference type="PROSITE" id="PS50089">
    <property type="entry name" value="ZF_RING_2"/>
    <property type="match status" value="1"/>
</dbReference>
<dbReference type="PANTHER" id="PTHR23327">
    <property type="entry name" value="RING FINGER PROTEIN 127"/>
    <property type="match status" value="1"/>
</dbReference>
<evidence type="ECO:0000256" key="2">
    <source>
        <dbReference type="ARBA" id="ARBA00022771"/>
    </source>
</evidence>
<feature type="domain" description="Lon N-terminal" evidence="7">
    <location>
        <begin position="344"/>
        <end position="555"/>
    </location>
</feature>
<evidence type="ECO:0000313" key="9">
    <source>
        <dbReference type="Proteomes" id="UP000792457"/>
    </source>
</evidence>
<dbReference type="SUPFAM" id="SSF48452">
    <property type="entry name" value="TPR-like"/>
    <property type="match status" value="1"/>
</dbReference>
<keyword evidence="3" id="KW-0862">Zinc</keyword>